<reference evidence="1" key="1">
    <citation type="submission" date="2022-07" db="EMBL/GenBank/DDBJ databases">
        <title>Genome Sequence of Lecanicillium saksenae.</title>
        <authorList>
            <person name="Buettner E."/>
        </authorList>
    </citation>
    <scope>NUCLEOTIDE SEQUENCE</scope>
    <source>
        <strain evidence="1">VT-O1</strain>
    </source>
</reference>
<sequence length="207" mass="22617">MFTVMSHKETLVWCCPMGYSMDNDDRGSFCHSRVPTQTQYFYTTVGIATDCKPTTVTLEKKDYAPSASAKVLRLVVPTNGTFDPPLKNPGPSSLPRILLISILTPVGAIGLGILILFTRRARKRKRSRLGSQRAVTSSTRPNVEEKPKAEINQSGRTELSGGPVPLRSELASDPNSRHELNANSQVSELPGHAAVELEANNIGRPVY</sequence>
<proteinExistence type="predicted"/>
<organism evidence="1 2">
    <name type="scientific">Lecanicillium saksenae</name>
    <dbReference type="NCBI Taxonomy" id="468837"/>
    <lineage>
        <taxon>Eukaryota</taxon>
        <taxon>Fungi</taxon>
        <taxon>Dikarya</taxon>
        <taxon>Ascomycota</taxon>
        <taxon>Pezizomycotina</taxon>
        <taxon>Sordariomycetes</taxon>
        <taxon>Hypocreomycetidae</taxon>
        <taxon>Hypocreales</taxon>
        <taxon>Cordycipitaceae</taxon>
        <taxon>Lecanicillium</taxon>
    </lineage>
</organism>
<evidence type="ECO:0000313" key="2">
    <source>
        <dbReference type="Proteomes" id="UP001148737"/>
    </source>
</evidence>
<comment type="caution">
    <text evidence="1">The sequence shown here is derived from an EMBL/GenBank/DDBJ whole genome shotgun (WGS) entry which is preliminary data.</text>
</comment>
<gene>
    <name evidence="1" type="ORF">NLG97_g5072</name>
</gene>
<accession>A0ACC1QVD3</accession>
<keyword evidence="2" id="KW-1185">Reference proteome</keyword>
<evidence type="ECO:0000313" key="1">
    <source>
        <dbReference type="EMBL" id="KAJ3492904.1"/>
    </source>
</evidence>
<protein>
    <submittedName>
        <fullName evidence="1">Uncharacterized protein</fullName>
    </submittedName>
</protein>
<dbReference type="EMBL" id="JANAKD010000546">
    <property type="protein sequence ID" value="KAJ3492904.1"/>
    <property type="molecule type" value="Genomic_DNA"/>
</dbReference>
<name>A0ACC1QVD3_9HYPO</name>
<dbReference type="Proteomes" id="UP001148737">
    <property type="component" value="Unassembled WGS sequence"/>
</dbReference>